<keyword evidence="7" id="KW-1185">Reference proteome</keyword>
<evidence type="ECO:0000256" key="4">
    <source>
        <dbReference type="RuleBase" id="RU003345"/>
    </source>
</evidence>
<dbReference type="InterPro" id="IPR016162">
    <property type="entry name" value="Ald_DH_N"/>
</dbReference>
<feature type="active site" evidence="3">
    <location>
        <position position="279"/>
    </location>
</feature>
<comment type="caution">
    <text evidence="6">The sequence shown here is derived from an EMBL/GenBank/DDBJ whole genome shotgun (WGS) entry which is preliminary data.</text>
</comment>
<dbReference type="FunFam" id="3.40.309.10:FF:000001">
    <property type="entry name" value="Mitochondrial aldehyde dehydrogenase 2"/>
    <property type="match status" value="1"/>
</dbReference>
<proteinExistence type="inferred from homology"/>
<dbReference type="PANTHER" id="PTHR11699">
    <property type="entry name" value="ALDEHYDE DEHYDROGENASE-RELATED"/>
    <property type="match status" value="1"/>
</dbReference>
<evidence type="ECO:0000256" key="2">
    <source>
        <dbReference type="ARBA" id="ARBA00023002"/>
    </source>
</evidence>
<evidence type="ECO:0000256" key="1">
    <source>
        <dbReference type="ARBA" id="ARBA00009986"/>
    </source>
</evidence>
<reference evidence="6" key="1">
    <citation type="submission" date="2021-01" db="EMBL/GenBank/DDBJ databases">
        <authorList>
            <person name="Eckstrom K.M.E."/>
        </authorList>
    </citation>
    <scope>NUCLEOTIDE SEQUENCE</scope>
    <source>
        <strain evidence="6">UVCC 0001</strain>
    </source>
</reference>
<dbReference type="Gene3D" id="3.40.605.10">
    <property type="entry name" value="Aldehyde Dehydrogenase, Chain A, domain 1"/>
    <property type="match status" value="1"/>
</dbReference>
<dbReference type="Proteomes" id="UP001255856">
    <property type="component" value="Unassembled WGS sequence"/>
</dbReference>
<name>A0AAD9MNZ8_PROWI</name>
<feature type="domain" description="Aldehyde dehydrogenase" evidence="5">
    <location>
        <begin position="35"/>
        <end position="502"/>
    </location>
</feature>
<dbReference type="Pfam" id="PF00171">
    <property type="entry name" value="Aldedh"/>
    <property type="match status" value="1"/>
</dbReference>
<comment type="similarity">
    <text evidence="1 4">Belongs to the aldehyde dehydrogenase family.</text>
</comment>
<dbReference type="InterPro" id="IPR015590">
    <property type="entry name" value="Aldehyde_DH_dom"/>
</dbReference>
<dbReference type="InterPro" id="IPR029510">
    <property type="entry name" value="Ald_DH_CS_GLU"/>
</dbReference>
<evidence type="ECO:0000259" key="5">
    <source>
        <dbReference type="Pfam" id="PF00171"/>
    </source>
</evidence>
<dbReference type="SUPFAM" id="SSF53720">
    <property type="entry name" value="ALDH-like"/>
    <property type="match status" value="1"/>
</dbReference>
<protein>
    <recommendedName>
        <fullName evidence="5">Aldehyde dehydrogenase domain-containing protein</fullName>
    </recommendedName>
</protein>
<gene>
    <name evidence="6" type="ORF">QBZ16_002361</name>
</gene>
<sequence>MASNGLLKSDVKSLEQKAKDYIKNCPSKLFIDGEWVDSVDGGTFETNDPRTGEPILEVAMATPRDVDRAVAAARKAYDKGPWPRMSARERARIMYKYADLLEEHLEELAILETLDNGKTITQSATSDIPEVIAHFRYFAGFADKIEGATIPVGAPGVTGQGFTAYTLREPVGVVGQILPWNFPALMAAWKLAPALAAGCAVVLKVSQYTPVTGLLMARLASEAGVPPGVINLLTGRGSDIGDAISSHPGIDKVAFTGSTSVGKHLGATAMGHLKPVTLELGGKSPVIVTRSADVKAAAKGALEALFFNTGQACECGARAFVDAEIYDEFCEETRRLVEARRVGDPLDPATEMGPLISAKQLDKVVELIESGKEQGAKVLAGGERIGDKGFYLQPTVFADVADDMRIAEEEIFGPVHLISKYQTLEEAIERANNTRYGLAAAVWTADIESMELVTRSIQAGTVWVNTHHVLDAAVPFGGYKESGIGREHGANVLEHYTKTKAVYKPLPKGNPWQIM</sequence>
<dbReference type="PROSITE" id="PS00687">
    <property type="entry name" value="ALDEHYDE_DEHYDR_GLU"/>
    <property type="match status" value="1"/>
</dbReference>
<dbReference type="Gene3D" id="3.40.309.10">
    <property type="entry name" value="Aldehyde Dehydrogenase, Chain A, domain 2"/>
    <property type="match status" value="1"/>
</dbReference>
<dbReference type="InterPro" id="IPR016163">
    <property type="entry name" value="Ald_DH_C"/>
</dbReference>
<dbReference type="FunFam" id="3.40.605.10:FF:000007">
    <property type="entry name" value="NAD/NADP-dependent betaine aldehyde dehydrogenase"/>
    <property type="match status" value="1"/>
</dbReference>
<dbReference type="EMBL" id="JASFZW010000002">
    <property type="protein sequence ID" value="KAK2079966.1"/>
    <property type="molecule type" value="Genomic_DNA"/>
</dbReference>
<keyword evidence="2 4" id="KW-0560">Oxidoreductase</keyword>
<dbReference type="AlphaFoldDB" id="A0AAD9MNZ8"/>
<dbReference type="InterPro" id="IPR016161">
    <property type="entry name" value="Ald_DH/histidinol_DH"/>
</dbReference>
<organism evidence="6 7">
    <name type="scientific">Prototheca wickerhamii</name>
    <dbReference type="NCBI Taxonomy" id="3111"/>
    <lineage>
        <taxon>Eukaryota</taxon>
        <taxon>Viridiplantae</taxon>
        <taxon>Chlorophyta</taxon>
        <taxon>core chlorophytes</taxon>
        <taxon>Trebouxiophyceae</taxon>
        <taxon>Chlorellales</taxon>
        <taxon>Chlorellaceae</taxon>
        <taxon>Prototheca</taxon>
    </lineage>
</organism>
<evidence type="ECO:0000313" key="7">
    <source>
        <dbReference type="Proteomes" id="UP001255856"/>
    </source>
</evidence>
<evidence type="ECO:0000256" key="3">
    <source>
        <dbReference type="PROSITE-ProRule" id="PRU10007"/>
    </source>
</evidence>
<dbReference type="GO" id="GO:0016620">
    <property type="term" value="F:oxidoreductase activity, acting on the aldehyde or oxo group of donors, NAD or NADP as acceptor"/>
    <property type="evidence" value="ECO:0007669"/>
    <property type="project" value="InterPro"/>
</dbReference>
<evidence type="ECO:0000313" key="6">
    <source>
        <dbReference type="EMBL" id="KAK2079966.1"/>
    </source>
</evidence>
<dbReference type="FunFam" id="3.40.605.10:FF:000026">
    <property type="entry name" value="Aldehyde dehydrogenase, putative"/>
    <property type="match status" value="1"/>
</dbReference>
<accession>A0AAD9MNZ8</accession>